<dbReference type="RefSeq" id="WP_092043388.1">
    <property type="nucleotide sequence ID" value="NZ_FOTK01000022.1"/>
</dbReference>
<feature type="transmembrane region" description="Helical" evidence="1">
    <location>
        <begin position="34"/>
        <end position="55"/>
    </location>
</feature>
<keyword evidence="1" id="KW-1133">Transmembrane helix</keyword>
<proteinExistence type="predicted"/>
<organism evidence="2 3">
    <name type="scientific">Methylobacterium pseudosasicola</name>
    <dbReference type="NCBI Taxonomy" id="582667"/>
    <lineage>
        <taxon>Bacteria</taxon>
        <taxon>Pseudomonadati</taxon>
        <taxon>Pseudomonadota</taxon>
        <taxon>Alphaproteobacteria</taxon>
        <taxon>Hyphomicrobiales</taxon>
        <taxon>Methylobacteriaceae</taxon>
        <taxon>Methylobacterium</taxon>
    </lineage>
</organism>
<keyword evidence="1" id="KW-0812">Transmembrane</keyword>
<keyword evidence="3" id="KW-1185">Reference proteome</keyword>
<sequence length="79" mass="8512">MSDVITRGPQNPSRLIFVTTALVGAATGFATGNFGLFCLAVLGCATLLCASYALVRRRFGWAPLKVDDLFELLRLLSPH</sequence>
<evidence type="ECO:0000256" key="1">
    <source>
        <dbReference type="SAM" id="Phobius"/>
    </source>
</evidence>
<keyword evidence="1" id="KW-0472">Membrane</keyword>
<evidence type="ECO:0000313" key="3">
    <source>
        <dbReference type="Proteomes" id="UP000199048"/>
    </source>
</evidence>
<accession>A0A1I4NV06</accession>
<reference evidence="3" key="1">
    <citation type="submission" date="2016-10" db="EMBL/GenBank/DDBJ databases">
        <authorList>
            <person name="Varghese N."/>
            <person name="Submissions S."/>
        </authorList>
    </citation>
    <scope>NUCLEOTIDE SEQUENCE [LARGE SCALE GENOMIC DNA]</scope>
    <source>
        <strain evidence="3">BL36</strain>
    </source>
</reference>
<dbReference type="EMBL" id="FOTK01000022">
    <property type="protein sequence ID" value="SFM19236.1"/>
    <property type="molecule type" value="Genomic_DNA"/>
</dbReference>
<protein>
    <submittedName>
        <fullName evidence="2">Uncharacterized protein</fullName>
    </submittedName>
</protein>
<feature type="transmembrane region" description="Helical" evidence="1">
    <location>
        <begin position="12"/>
        <end position="28"/>
    </location>
</feature>
<dbReference type="Proteomes" id="UP000199048">
    <property type="component" value="Unassembled WGS sequence"/>
</dbReference>
<gene>
    <name evidence="2" type="ORF">SAMN05192568_102226</name>
</gene>
<dbReference type="OrthoDB" id="8001905at2"/>
<dbReference type="AlphaFoldDB" id="A0A1I4NV06"/>
<dbReference type="STRING" id="582667.SAMN05192568_102226"/>
<evidence type="ECO:0000313" key="2">
    <source>
        <dbReference type="EMBL" id="SFM19236.1"/>
    </source>
</evidence>
<name>A0A1I4NV06_9HYPH</name>